<name>A0A177F440_9EURO</name>
<proteinExistence type="predicted"/>
<comment type="caution">
    <text evidence="2">The sequence shown here is derived from an EMBL/GenBank/DDBJ whole genome shotgun (WGS) entry which is preliminary data.</text>
</comment>
<dbReference type="RefSeq" id="XP_022510985.1">
    <property type="nucleotide sequence ID" value="XM_022656712.1"/>
</dbReference>
<feature type="region of interest" description="Disordered" evidence="1">
    <location>
        <begin position="63"/>
        <end position="95"/>
    </location>
</feature>
<protein>
    <submittedName>
        <fullName evidence="2">DNA polymerase epsilon subunit D</fullName>
    </submittedName>
</protein>
<dbReference type="EMBL" id="LVKK01000048">
    <property type="protein sequence ID" value="OAG39033.1"/>
    <property type="molecule type" value="Genomic_DNA"/>
</dbReference>
<evidence type="ECO:0000256" key="1">
    <source>
        <dbReference type="SAM" id="MobiDB-lite"/>
    </source>
</evidence>
<feature type="region of interest" description="Disordered" evidence="1">
    <location>
        <begin position="27"/>
        <end position="50"/>
    </location>
</feature>
<evidence type="ECO:0000313" key="3">
    <source>
        <dbReference type="Proteomes" id="UP000077002"/>
    </source>
</evidence>
<feature type="compositionally biased region" description="Basic residues" evidence="1">
    <location>
        <begin position="80"/>
        <end position="90"/>
    </location>
</feature>
<reference evidence="2 3" key="1">
    <citation type="submission" date="2016-03" db="EMBL/GenBank/DDBJ databases">
        <title>Draft genome sequence of the Fonsecaea monophora CBS 269.37.</title>
        <authorList>
            <person name="Bombassaro A."/>
            <person name="Vinicius W.A."/>
            <person name="De Hoog S."/>
            <person name="Sun J."/>
            <person name="Souza E.M."/>
            <person name="Raittz R.T."/>
            <person name="Costa F."/>
            <person name="Leao A.C."/>
            <person name="Tadra-Sfeir M.Z."/>
            <person name="Baura V."/>
            <person name="Balsanelli E."/>
            <person name="Pedrosa F.O."/>
            <person name="Moreno L.F."/>
            <person name="Steffens M.B."/>
            <person name="Xi L."/>
            <person name="Bocca A.L."/>
            <person name="Felipe M.S."/>
            <person name="Teixeira M."/>
            <person name="Telles Filho F.Q."/>
            <person name="Azevedo C.M."/>
            <person name="Gomes R."/>
            <person name="Vicente V.A."/>
        </authorList>
    </citation>
    <scope>NUCLEOTIDE SEQUENCE [LARGE SCALE GENOMIC DNA]</scope>
    <source>
        <strain evidence="2 3">CBS 269.37</strain>
    </source>
</reference>
<keyword evidence="3" id="KW-1185">Reference proteome</keyword>
<accession>A0A177F440</accession>
<dbReference type="AlphaFoldDB" id="A0A177F440"/>
<dbReference type="Proteomes" id="UP000077002">
    <property type="component" value="Unassembled WGS sequence"/>
</dbReference>
<dbReference type="GeneID" id="34601911"/>
<evidence type="ECO:0000313" key="2">
    <source>
        <dbReference type="EMBL" id="OAG39033.1"/>
    </source>
</evidence>
<organism evidence="2 3">
    <name type="scientific">Fonsecaea monophora</name>
    <dbReference type="NCBI Taxonomy" id="254056"/>
    <lineage>
        <taxon>Eukaryota</taxon>
        <taxon>Fungi</taxon>
        <taxon>Dikarya</taxon>
        <taxon>Ascomycota</taxon>
        <taxon>Pezizomycotina</taxon>
        <taxon>Eurotiomycetes</taxon>
        <taxon>Chaetothyriomycetidae</taxon>
        <taxon>Chaetothyriales</taxon>
        <taxon>Herpotrichiellaceae</taxon>
        <taxon>Fonsecaea</taxon>
    </lineage>
</organism>
<sequence length="199" mass="20951">MLAATLPHEFEESAADGECFVRYKQKTLSGTKPSRRPKNLSSPGISADKQTLGGASISVAQESPQLDKLHGTSQTALAAHAKRSRRHKKAVSVGQGKHSRWDMYLGTSISTAATAAASAADSRRHRHLNGSRATAQGVGPLATPPGPGTLATLSGIPAATMRGGQQDEARVGRVRIWMDVAVADGRNEKAARATLLRPK</sequence>
<gene>
    <name evidence="2" type="ORF">AYO21_06753</name>
</gene>